<feature type="transmembrane region" description="Helical" evidence="1">
    <location>
        <begin position="20"/>
        <end position="39"/>
    </location>
</feature>
<dbReference type="EMBL" id="JACIDR010000001">
    <property type="protein sequence ID" value="MBB3972150.1"/>
    <property type="molecule type" value="Genomic_DNA"/>
</dbReference>
<organism evidence="2 3">
    <name type="scientific">Hansschlegelia beijingensis</name>
    <dbReference type="NCBI Taxonomy" id="1133344"/>
    <lineage>
        <taxon>Bacteria</taxon>
        <taxon>Pseudomonadati</taxon>
        <taxon>Pseudomonadota</taxon>
        <taxon>Alphaproteobacteria</taxon>
        <taxon>Hyphomicrobiales</taxon>
        <taxon>Methylopilaceae</taxon>
        <taxon>Hansschlegelia</taxon>
    </lineage>
</organism>
<gene>
    <name evidence="2" type="ORF">GGR24_000783</name>
</gene>
<evidence type="ECO:0000313" key="3">
    <source>
        <dbReference type="Proteomes" id="UP000528964"/>
    </source>
</evidence>
<keyword evidence="3" id="KW-1185">Reference proteome</keyword>
<sequence length="188" mass="20253">MRIRLRALLARFRRSQDGLAALELALAAPLLALLLLGGYDVARFVGIRSGVDKVGFSVADVTSQYQELSPKAMKEVFLITGSSLPSYVSGTNGVTILTSVYLNSSNVPKVRWQCYSTAGTSWKSKVGAEGATAAVPSGLLADGNDNLIVAEVFYKFTPIFSKVFKSGFDIYTQSTYRPRLGALNTKPC</sequence>
<dbReference type="RefSeq" id="WP_183393958.1">
    <property type="nucleotide sequence ID" value="NZ_JACIDR010000001.1"/>
</dbReference>
<evidence type="ECO:0000256" key="1">
    <source>
        <dbReference type="SAM" id="Phobius"/>
    </source>
</evidence>
<dbReference type="AlphaFoldDB" id="A0A7W6D0K5"/>
<keyword evidence="1" id="KW-0812">Transmembrane</keyword>
<proteinExistence type="predicted"/>
<keyword evidence="1" id="KW-1133">Transmembrane helix</keyword>
<evidence type="ECO:0000313" key="2">
    <source>
        <dbReference type="EMBL" id="MBB3972150.1"/>
    </source>
</evidence>
<accession>A0A7W6D0K5</accession>
<protein>
    <submittedName>
        <fullName evidence="2">Flp pilus assembly protein TadG</fullName>
    </submittedName>
</protein>
<reference evidence="2 3" key="1">
    <citation type="submission" date="2020-08" db="EMBL/GenBank/DDBJ databases">
        <title>Genomic Encyclopedia of Type Strains, Phase IV (KMG-IV): sequencing the most valuable type-strain genomes for metagenomic binning, comparative biology and taxonomic classification.</title>
        <authorList>
            <person name="Goeker M."/>
        </authorList>
    </citation>
    <scope>NUCLEOTIDE SEQUENCE [LARGE SCALE GENOMIC DNA]</scope>
    <source>
        <strain evidence="2 3">DSM 25481</strain>
    </source>
</reference>
<dbReference type="Proteomes" id="UP000528964">
    <property type="component" value="Unassembled WGS sequence"/>
</dbReference>
<comment type="caution">
    <text evidence="2">The sequence shown here is derived from an EMBL/GenBank/DDBJ whole genome shotgun (WGS) entry which is preliminary data.</text>
</comment>
<keyword evidence="1" id="KW-0472">Membrane</keyword>
<name>A0A7W6D0K5_9HYPH</name>